<evidence type="ECO:0000259" key="1">
    <source>
        <dbReference type="Pfam" id="PF18962"/>
    </source>
</evidence>
<dbReference type="Gene3D" id="2.60.40.10">
    <property type="entry name" value="Immunoglobulins"/>
    <property type="match status" value="1"/>
</dbReference>
<name>A0ABW0EDQ7_9BACT</name>
<sequence length="686" mass="73615">MQKSTKRPRKIYQCNAHNYQQKKHMRFPYRIYLLLCLFLGFTAVQEAWATEFTSNGNGTSWNSALSWNLSNPTNSNTSPGPGDIVTIQNGHNITLGSNAYCSSLTIKNTTSSESTLNLGTHTLALGTITFNPGGNGNEKVKLDFGTGTLKVSGAIILNGQKSRVTLVYTPNSTIEFNGTSPQSLNLDADLPYPNVHINNSAGVTPDLSINSSRITGNIVVLGGKFDNGGKSIQCTTGKTFEIKNGATFILSGSSFPTGFTNVLNAGSTVEYAGGNQTIAVLPYSNLKISGTGTKTPSGPITLEQAMSISNGSTLSLSNGSITLGNYDLTVQQGGAISNPSATNYIKQTGSGKLIIEGIAGGATTTTPETIFPVGTTSSYTPAYIKNTGDINGTGNYSVLVTNGIKGTSGQPVTNLVAMRTWNVDRVTGTGSPSISLRLRWDPTKDEGTNFVRTNVGIAHFTGGTWEQPPLNTFTDGSLTYSATLEGITSFSPFGVVNPNNPLPVELVSFKAIKKDNAALLQWATASEKNNQGFHIQYSADGRNFEDIGFVASKNSNSATLLQYSFLDKTTTGTGMRYYRLKQTDFDGTVSFSDIKVVQFENLPNAPLVYPNPFQNELTFNIVANSNDELRYQVIDLTGKTVYQNTQKLTKGNNSLQINFDKEHPAGFYLLRTQTSSGTTSTRLIKQ</sequence>
<dbReference type="EMBL" id="JBHSKT010000005">
    <property type="protein sequence ID" value="MFC5271034.1"/>
    <property type="molecule type" value="Genomic_DNA"/>
</dbReference>
<protein>
    <submittedName>
        <fullName evidence="2">T9SS type A sorting domain-containing protein</fullName>
    </submittedName>
</protein>
<proteinExistence type="predicted"/>
<dbReference type="Proteomes" id="UP001596161">
    <property type="component" value="Unassembled WGS sequence"/>
</dbReference>
<comment type="caution">
    <text evidence="2">The sequence shown here is derived from an EMBL/GenBank/DDBJ whole genome shotgun (WGS) entry which is preliminary data.</text>
</comment>
<reference evidence="3" key="1">
    <citation type="journal article" date="2019" name="Int. J. Syst. Evol. Microbiol.">
        <title>The Global Catalogue of Microorganisms (GCM) 10K type strain sequencing project: providing services to taxonomists for standard genome sequencing and annotation.</title>
        <authorList>
            <consortium name="The Broad Institute Genomics Platform"/>
            <consortium name="The Broad Institute Genome Sequencing Center for Infectious Disease"/>
            <person name="Wu L."/>
            <person name="Ma J."/>
        </authorList>
    </citation>
    <scope>NUCLEOTIDE SEQUENCE [LARGE SCALE GENOMIC DNA]</scope>
    <source>
        <strain evidence="3">KACC 12602</strain>
    </source>
</reference>
<organism evidence="2 3">
    <name type="scientific">Adhaeribacter terreus</name>
    <dbReference type="NCBI Taxonomy" id="529703"/>
    <lineage>
        <taxon>Bacteria</taxon>
        <taxon>Pseudomonadati</taxon>
        <taxon>Bacteroidota</taxon>
        <taxon>Cytophagia</taxon>
        <taxon>Cytophagales</taxon>
        <taxon>Hymenobacteraceae</taxon>
        <taxon>Adhaeribacter</taxon>
    </lineage>
</organism>
<accession>A0ABW0EDQ7</accession>
<feature type="domain" description="Secretion system C-terminal sorting" evidence="1">
    <location>
        <begin position="608"/>
        <end position="684"/>
    </location>
</feature>
<dbReference type="InterPro" id="IPR013783">
    <property type="entry name" value="Ig-like_fold"/>
</dbReference>
<dbReference type="RefSeq" id="WP_378017401.1">
    <property type="nucleotide sequence ID" value="NZ_JBHSKT010000005.1"/>
</dbReference>
<gene>
    <name evidence="2" type="ORF">ACFPIB_10465</name>
</gene>
<dbReference type="InterPro" id="IPR026444">
    <property type="entry name" value="Secre_tail"/>
</dbReference>
<keyword evidence="3" id="KW-1185">Reference proteome</keyword>
<dbReference type="Pfam" id="PF18962">
    <property type="entry name" value="Por_Secre_tail"/>
    <property type="match status" value="1"/>
</dbReference>
<evidence type="ECO:0000313" key="3">
    <source>
        <dbReference type="Proteomes" id="UP001596161"/>
    </source>
</evidence>
<dbReference type="NCBIfam" id="TIGR04183">
    <property type="entry name" value="Por_Secre_tail"/>
    <property type="match status" value="1"/>
</dbReference>
<evidence type="ECO:0000313" key="2">
    <source>
        <dbReference type="EMBL" id="MFC5271034.1"/>
    </source>
</evidence>